<proteinExistence type="predicted"/>
<name>A0AAF3EYS5_9BILA</name>
<feature type="transmembrane region" description="Helical" evidence="1">
    <location>
        <begin position="249"/>
        <end position="268"/>
    </location>
</feature>
<keyword evidence="1" id="KW-0472">Membrane</keyword>
<evidence type="ECO:0000256" key="2">
    <source>
        <dbReference type="SAM" id="SignalP"/>
    </source>
</evidence>
<dbReference type="AlphaFoldDB" id="A0AAF3EYS5"/>
<organism evidence="3 4">
    <name type="scientific">Mesorhabditis belari</name>
    <dbReference type="NCBI Taxonomy" id="2138241"/>
    <lineage>
        <taxon>Eukaryota</taxon>
        <taxon>Metazoa</taxon>
        <taxon>Ecdysozoa</taxon>
        <taxon>Nematoda</taxon>
        <taxon>Chromadorea</taxon>
        <taxon>Rhabditida</taxon>
        <taxon>Rhabditina</taxon>
        <taxon>Rhabditomorpha</taxon>
        <taxon>Rhabditoidea</taxon>
        <taxon>Rhabditidae</taxon>
        <taxon>Mesorhabditinae</taxon>
        <taxon>Mesorhabditis</taxon>
    </lineage>
</organism>
<reference evidence="4" key="1">
    <citation type="submission" date="2024-02" db="UniProtKB">
        <authorList>
            <consortium name="WormBaseParasite"/>
        </authorList>
    </citation>
    <scope>IDENTIFICATION</scope>
</reference>
<feature type="chain" id="PRO_5042190327" evidence="2">
    <location>
        <begin position="21"/>
        <end position="294"/>
    </location>
</feature>
<evidence type="ECO:0000256" key="1">
    <source>
        <dbReference type="SAM" id="Phobius"/>
    </source>
</evidence>
<keyword evidence="1" id="KW-0812">Transmembrane</keyword>
<accession>A0AAF3EYS5</accession>
<feature type="signal peptide" evidence="2">
    <location>
        <begin position="1"/>
        <end position="20"/>
    </location>
</feature>
<sequence>MKKHLLIPCILLIICLQVEGSQPVAQPSFTPCTFPTPLQHPLLFRHYCERLPTLPFVCDLHDSLAGLQLKGAEDAAQKYHDSLYQGNQSTVAVIIARNIEQPWRASDVYDKEEMLCLLNGDCLSSETVHGIINNPKTFLKVWTWKVYQRWFGMGCDNDQSMNVLILILIEGIANDARRIPYVKLYSGNYRLMSYLKNMEGEIYNSLVQNWELPRVMYHLVDDVGFHIREFAVLNGEFREHSVPQWARNVFLLCALLVIFALVTEWYIVRRKLAIKKSASGIKISVGKSKTHLMF</sequence>
<keyword evidence="1" id="KW-1133">Transmembrane helix</keyword>
<protein>
    <submittedName>
        <fullName evidence="4">Uncharacterized protein</fullName>
    </submittedName>
</protein>
<keyword evidence="2" id="KW-0732">Signal</keyword>
<dbReference type="WBParaSite" id="MBELARI_LOCUS19361">
    <property type="protein sequence ID" value="MBELARI_LOCUS19361"/>
    <property type="gene ID" value="MBELARI_LOCUS19361"/>
</dbReference>
<dbReference type="Proteomes" id="UP000887575">
    <property type="component" value="Unassembled WGS sequence"/>
</dbReference>
<evidence type="ECO:0000313" key="4">
    <source>
        <dbReference type="WBParaSite" id="MBELARI_LOCUS19361"/>
    </source>
</evidence>
<evidence type="ECO:0000313" key="3">
    <source>
        <dbReference type="Proteomes" id="UP000887575"/>
    </source>
</evidence>
<keyword evidence="3" id="KW-1185">Reference proteome</keyword>